<evidence type="ECO:0000256" key="1">
    <source>
        <dbReference type="SAM" id="MobiDB-lite"/>
    </source>
</evidence>
<evidence type="ECO:0000313" key="4">
    <source>
        <dbReference type="Proteomes" id="UP000668403"/>
    </source>
</evidence>
<dbReference type="InterPro" id="IPR023393">
    <property type="entry name" value="START-like_dom_sf"/>
</dbReference>
<dbReference type="PANTHER" id="PTHR33824">
    <property type="entry name" value="POLYKETIDE CYCLASE/DEHYDRASE AND LIPID TRANSPORT SUPERFAMILY PROTEIN"/>
    <property type="match status" value="1"/>
</dbReference>
<keyword evidence="4" id="KW-1185">Reference proteome</keyword>
<dbReference type="RefSeq" id="WP_208237624.1">
    <property type="nucleotide sequence ID" value="NZ_BAAAQU010000001.1"/>
</dbReference>
<sequence>MPKDTGSADVDIDLPIYDVFQQWTRFETYPLFIDAAVEVAQLSSTVLHWRVAFAGQERDFDAVIVERVPQRLLTWRSLGPRVHVGSVAFATLGESRTRVTLSMEWDHRLLASPVAPRSLTCDARVGADLDIFAQMMQNGSLGQPAPRLIGLSTDYTAPAARPHVDDAPDVAGTALTGGATSPVQ</sequence>
<dbReference type="Gene3D" id="3.30.530.20">
    <property type="match status" value="1"/>
</dbReference>
<dbReference type="EMBL" id="JAGFBF010000003">
    <property type="protein sequence ID" value="MBO2989419.1"/>
    <property type="molecule type" value="Genomic_DNA"/>
</dbReference>
<dbReference type="Proteomes" id="UP000668403">
    <property type="component" value="Unassembled WGS sequence"/>
</dbReference>
<dbReference type="SUPFAM" id="SSF55961">
    <property type="entry name" value="Bet v1-like"/>
    <property type="match status" value="1"/>
</dbReference>
<name>A0A939QIG3_9MICO</name>
<dbReference type="InterPro" id="IPR047137">
    <property type="entry name" value="ORF3"/>
</dbReference>
<accession>A0A939QIG3</accession>
<reference evidence="3" key="1">
    <citation type="submission" date="2021-03" db="EMBL/GenBank/DDBJ databases">
        <title>Leucobacter chromiisoli sp. nov., isolated from chromium-containing soil of chemical plant.</title>
        <authorList>
            <person name="Xu Z."/>
        </authorList>
    </citation>
    <scope>NUCLEOTIDE SEQUENCE</scope>
    <source>
        <strain evidence="3">K 70/01</strain>
    </source>
</reference>
<proteinExistence type="predicted"/>
<feature type="region of interest" description="Disordered" evidence="1">
    <location>
        <begin position="161"/>
        <end position="184"/>
    </location>
</feature>
<evidence type="ECO:0000259" key="2">
    <source>
        <dbReference type="Pfam" id="PF03364"/>
    </source>
</evidence>
<gene>
    <name evidence="3" type="ORF">J4H85_05340</name>
</gene>
<dbReference type="Pfam" id="PF03364">
    <property type="entry name" value="Polyketide_cyc"/>
    <property type="match status" value="1"/>
</dbReference>
<dbReference type="PANTHER" id="PTHR33824:SF7">
    <property type="entry name" value="POLYKETIDE CYCLASE_DEHYDRASE AND LIPID TRANSPORT SUPERFAMILY PROTEIN"/>
    <property type="match status" value="1"/>
</dbReference>
<protein>
    <recommendedName>
        <fullName evidence="2">Coenzyme Q-binding protein COQ10 START domain-containing protein</fullName>
    </recommendedName>
</protein>
<evidence type="ECO:0000313" key="3">
    <source>
        <dbReference type="EMBL" id="MBO2989419.1"/>
    </source>
</evidence>
<feature type="domain" description="Coenzyme Q-binding protein COQ10 START" evidence="2">
    <location>
        <begin position="12"/>
        <end position="107"/>
    </location>
</feature>
<organism evidence="3 4">
    <name type="scientific">Leucobacter tardus</name>
    <dbReference type="NCBI Taxonomy" id="501483"/>
    <lineage>
        <taxon>Bacteria</taxon>
        <taxon>Bacillati</taxon>
        <taxon>Actinomycetota</taxon>
        <taxon>Actinomycetes</taxon>
        <taxon>Micrococcales</taxon>
        <taxon>Microbacteriaceae</taxon>
        <taxon>Leucobacter</taxon>
    </lineage>
</organism>
<comment type="caution">
    <text evidence="3">The sequence shown here is derived from an EMBL/GenBank/DDBJ whole genome shotgun (WGS) entry which is preliminary data.</text>
</comment>
<dbReference type="AlphaFoldDB" id="A0A939QIG3"/>
<dbReference type="InterPro" id="IPR005031">
    <property type="entry name" value="COQ10_START"/>
</dbReference>